<dbReference type="GO" id="GO:0005975">
    <property type="term" value="P:carbohydrate metabolic process"/>
    <property type="evidence" value="ECO:0007669"/>
    <property type="project" value="InterPro"/>
</dbReference>
<protein>
    <submittedName>
        <fullName evidence="5">Polysaccharide deacetylase</fullName>
    </submittedName>
</protein>
<dbReference type="InterPro" id="IPR051398">
    <property type="entry name" value="Polysacch_Deacetylase"/>
</dbReference>
<dbReference type="EMBL" id="AWWH01000110">
    <property type="protein sequence ID" value="ETA74237.1"/>
    <property type="molecule type" value="Genomic_DNA"/>
</dbReference>
<dbReference type="GO" id="GO:0005576">
    <property type="term" value="C:extracellular region"/>
    <property type="evidence" value="ECO:0007669"/>
    <property type="project" value="UniProtKB-SubCell"/>
</dbReference>
<dbReference type="Pfam" id="PF01522">
    <property type="entry name" value="Polysacc_deac_1"/>
    <property type="match status" value="1"/>
</dbReference>
<evidence type="ECO:0000313" key="5">
    <source>
        <dbReference type="EMBL" id="ETA74237.1"/>
    </source>
</evidence>
<dbReference type="Proteomes" id="UP000018559">
    <property type="component" value="Unassembled WGS sequence"/>
</dbReference>
<dbReference type="PATRIC" id="fig|1392007.3.peg.1010"/>
<dbReference type="PANTHER" id="PTHR34216:SF3">
    <property type="entry name" value="POLY-BETA-1,6-N-ACETYL-D-GLUCOSAMINE N-DEACETYLASE"/>
    <property type="match status" value="1"/>
</dbReference>
<comment type="caution">
    <text evidence="5">The sequence shown here is derived from an EMBL/GenBank/DDBJ whole genome shotgun (WGS) entry which is preliminary data.</text>
</comment>
<gene>
    <name evidence="5" type="ORF">LEQ_1016</name>
</gene>
<evidence type="ECO:0000259" key="4">
    <source>
        <dbReference type="PROSITE" id="PS51677"/>
    </source>
</evidence>
<evidence type="ECO:0000313" key="6">
    <source>
        <dbReference type="Proteomes" id="UP000018559"/>
    </source>
</evidence>
<dbReference type="RefSeq" id="WP_023859608.1">
    <property type="nucleotide sequence ID" value="NZ_AWWH01000110.1"/>
</dbReference>
<organism evidence="5 6">
    <name type="scientific">Ligilactobacillus equi DPC 6820</name>
    <dbReference type="NCBI Taxonomy" id="1392007"/>
    <lineage>
        <taxon>Bacteria</taxon>
        <taxon>Bacillati</taxon>
        <taxon>Bacillota</taxon>
        <taxon>Bacilli</taxon>
        <taxon>Lactobacillales</taxon>
        <taxon>Lactobacillaceae</taxon>
        <taxon>Ligilactobacillus</taxon>
    </lineage>
</organism>
<dbReference type="GO" id="GO:0016810">
    <property type="term" value="F:hydrolase activity, acting on carbon-nitrogen (but not peptide) bonds"/>
    <property type="evidence" value="ECO:0007669"/>
    <property type="project" value="InterPro"/>
</dbReference>
<dbReference type="SUPFAM" id="SSF88713">
    <property type="entry name" value="Glycoside hydrolase/deacetylase"/>
    <property type="match status" value="1"/>
</dbReference>
<dbReference type="InterPro" id="IPR002509">
    <property type="entry name" value="NODB_dom"/>
</dbReference>
<dbReference type="AlphaFoldDB" id="V7HWF7"/>
<dbReference type="Gene3D" id="3.20.20.370">
    <property type="entry name" value="Glycoside hydrolase/deacetylase"/>
    <property type="match status" value="1"/>
</dbReference>
<evidence type="ECO:0000256" key="3">
    <source>
        <dbReference type="SAM" id="SignalP"/>
    </source>
</evidence>
<reference evidence="5 6" key="1">
    <citation type="journal article" date="2014" name="Genome Announc.">
        <title>The Genome of the Predominant Equine Lactobacillus Species, Lactobacillus equi, Is Reflective of Its Lifestyle Adaptations to an Herbivorous Host.</title>
        <authorList>
            <person name="O'Donnell M.M."/>
            <person name="Harris H.M."/>
            <person name="O'Toole P.W."/>
            <person name="Ross R.P."/>
        </authorList>
    </citation>
    <scope>NUCLEOTIDE SEQUENCE [LARGE SCALE GENOMIC DNA]</scope>
    <source>
        <strain evidence="5 6">DPC 6820</strain>
    </source>
</reference>
<dbReference type="PANTHER" id="PTHR34216">
    <property type="match status" value="1"/>
</dbReference>
<feature type="chain" id="PRO_5004760367" evidence="3">
    <location>
        <begin position="23"/>
        <end position="253"/>
    </location>
</feature>
<dbReference type="CDD" id="cd10918">
    <property type="entry name" value="CE4_NodB_like_5s_6s"/>
    <property type="match status" value="1"/>
</dbReference>
<dbReference type="PROSITE" id="PS51677">
    <property type="entry name" value="NODB"/>
    <property type="match status" value="1"/>
</dbReference>
<accession>V7HWF7</accession>
<sequence>MKKLLCLITLIIGLGTFSTVQAKKVTWVKAQGEASFPILMYHSIDNVPGNGLCVPKEQLEEEMAWLHKNDYYTLTPKQAIRVLTKNEVPKDKKIVWITFDDGYANNYTVALPILKKYKLKATVNMITSSINTNGMLTTDQIKKMQKTKLISFESHTVRHVDLRTLTPEQQDNEAVDSKRTLQKDFGINSRSYCYPAGRYNDYSKVSAKNAGYKVALTTQPGWAKASDGLYDLKRVRIPAQMTLDSFIESVAYK</sequence>
<evidence type="ECO:0000256" key="1">
    <source>
        <dbReference type="ARBA" id="ARBA00004613"/>
    </source>
</evidence>
<proteinExistence type="predicted"/>
<evidence type="ECO:0000256" key="2">
    <source>
        <dbReference type="ARBA" id="ARBA00022729"/>
    </source>
</evidence>
<comment type="subcellular location">
    <subcellularLocation>
        <location evidence="1">Secreted</location>
    </subcellularLocation>
</comment>
<feature type="signal peptide" evidence="3">
    <location>
        <begin position="1"/>
        <end position="22"/>
    </location>
</feature>
<dbReference type="InterPro" id="IPR011330">
    <property type="entry name" value="Glyco_hydro/deAcase_b/a-brl"/>
</dbReference>
<name>V7HWF7_9LACO</name>
<feature type="domain" description="NodB homology" evidence="4">
    <location>
        <begin position="93"/>
        <end position="253"/>
    </location>
</feature>
<keyword evidence="2 3" id="KW-0732">Signal</keyword>
<keyword evidence="6" id="KW-1185">Reference proteome</keyword>